<dbReference type="InterPro" id="IPR036770">
    <property type="entry name" value="Ankyrin_rpt-contain_sf"/>
</dbReference>
<dbReference type="SUPFAM" id="SSF48403">
    <property type="entry name" value="Ankyrin repeat"/>
    <property type="match status" value="1"/>
</dbReference>
<keyword evidence="2" id="KW-0040">ANK repeat</keyword>
<protein>
    <submittedName>
        <fullName evidence="3">Ankyrin repeat protein</fullName>
    </submittedName>
</protein>
<organism evidence="3">
    <name type="scientific">Klosneuvirus KNV1</name>
    <dbReference type="NCBI Taxonomy" id="1977640"/>
    <lineage>
        <taxon>Viruses</taxon>
        <taxon>Varidnaviria</taxon>
        <taxon>Bamfordvirae</taxon>
        <taxon>Nucleocytoviricota</taxon>
        <taxon>Megaviricetes</taxon>
        <taxon>Imitervirales</taxon>
        <taxon>Mimiviridae</taxon>
        <taxon>Klosneuvirinae</taxon>
        <taxon>Klosneuvirus</taxon>
    </lineage>
</organism>
<dbReference type="EMBL" id="KY684109">
    <property type="protein sequence ID" value="ARF11849.1"/>
    <property type="molecule type" value="Genomic_DNA"/>
</dbReference>
<keyword evidence="1" id="KW-0677">Repeat</keyword>
<dbReference type="InterPro" id="IPR002110">
    <property type="entry name" value="Ankyrin_rpt"/>
</dbReference>
<dbReference type="Gene3D" id="1.25.40.20">
    <property type="entry name" value="Ankyrin repeat-containing domain"/>
    <property type="match status" value="2"/>
</dbReference>
<dbReference type="PANTHER" id="PTHR24198">
    <property type="entry name" value="ANKYRIN REPEAT AND PROTEIN KINASE DOMAIN-CONTAINING PROTEIN"/>
    <property type="match status" value="1"/>
</dbReference>
<dbReference type="SMART" id="SM00248">
    <property type="entry name" value="ANK"/>
    <property type="match status" value="8"/>
</dbReference>
<sequence>MNINKLINNNKWNEIYNLIINKKVSPDEEITNGNTIAHLAAINNEHKLINYLIKNDGKSLEKSNDDGNTPIHLLAMYGYNDLLKECIKEKPELLTLLNNNNENIPNILYNDLDLVKLIIKLHPDDIIVNDKSQENIITKNINDGNIDILKLLLHKMMDDINKFPDSFLCYAINENKDDIAKLFIENGYDVNKKDKKFMTPFLYTVFNQKNDLMRVLIKHHADINYNGAEGDQNPLIWAINNQDNETIEILLESGFNVNNYNKHYETPLHLALMNKKISPSILSKLLYQGDLNIKTINGQTPLHLLCRYHNWKNYNNIIKKKKLNIFILDKDNKRPIDYLSSKHLYDFIDTAVDSYVKIVKHDGQFDIENCKNIKSEACKNEIKKHMFSTQRSIPKHKDMRILNQKIKLISGSKRAIHGLFNSDVLHNMIYTLVMMKKYKNIGMPFQYYNHDKFINDKLLQFNNNLYKTNVEYIISDLVQIYTNFFYELSPYLIVWRSSTQNYINKDLGFFLKKCLKSPKIKYIILKLTLVTGDNNTHANLIIYDKKNNTLERFEPYGTIPYLENDKLNDFIKDLGVKYLNRDVKYLSPQDLFGSLGFQTISMDNKPEMKTLSDPRGFCLSWTFWYLEMRVSNPDIDPNTLLTQTKELIVQKYGNLGEKAFISFIRDYSADLDKYKNEFMKTAEISINEVYDLVPSNKNQTKIINTLMSEFQKLANEIY</sequence>
<gene>
    <name evidence="3" type="ORF">Klosneuvirus_2_285</name>
</gene>
<name>A0A1V0SJF7_9VIRU</name>
<evidence type="ECO:0000313" key="3">
    <source>
        <dbReference type="EMBL" id="ARF11849.1"/>
    </source>
</evidence>
<accession>A0A1V0SJF7</accession>
<dbReference type="PROSITE" id="PS50088">
    <property type="entry name" value="ANK_REPEAT"/>
    <property type="match status" value="1"/>
</dbReference>
<evidence type="ECO:0000256" key="2">
    <source>
        <dbReference type="ARBA" id="ARBA00023043"/>
    </source>
</evidence>
<dbReference type="Pfam" id="PF12796">
    <property type="entry name" value="Ank_2"/>
    <property type="match status" value="2"/>
</dbReference>
<dbReference type="PANTHER" id="PTHR24198:SF165">
    <property type="entry name" value="ANKYRIN REPEAT-CONTAINING PROTEIN-RELATED"/>
    <property type="match status" value="1"/>
</dbReference>
<evidence type="ECO:0000256" key="1">
    <source>
        <dbReference type="ARBA" id="ARBA00022737"/>
    </source>
</evidence>
<proteinExistence type="predicted"/>
<reference evidence="3" key="1">
    <citation type="journal article" date="2017" name="Science">
        <title>Giant viruses with an expanded complement of translation system components.</title>
        <authorList>
            <person name="Schulz F."/>
            <person name="Yutin N."/>
            <person name="Ivanova N.N."/>
            <person name="Ortega D.R."/>
            <person name="Lee T.K."/>
            <person name="Vierheilig J."/>
            <person name="Daims H."/>
            <person name="Horn M."/>
            <person name="Wagner M."/>
            <person name="Jensen G.J."/>
            <person name="Kyrpides N.C."/>
            <person name="Koonin E.V."/>
            <person name="Woyke T."/>
        </authorList>
    </citation>
    <scope>NUCLEOTIDE SEQUENCE</scope>
    <source>
        <strain evidence="3">KNV1</strain>
    </source>
</reference>